<evidence type="ECO:0000256" key="4">
    <source>
        <dbReference type="ARBA" id="ARBA00023136"/>
    </source>
</evidence>
<dbReference type="GO" id="GO:0005794">
    <property type="term" value="C:Golgi apparatus"/>
    <property type="evidence" value="ECO:0007669"/>
    <property type="project" value="TreeGrafter"/>
</dbReference>
<feature type="region of interest" description="Disordered" evidence="6">
    <location>
        <begin position="1"/>
        <end position="31"/>
    </location>
</feature>
<dbReference type="OrthoDB" id="63113at2759"/>
<dbReference type="GO" id="GO:0016020">
    <property type="term" value="C:membrane"/>
    <property type="evidence" value="ECO:0007669"/>
    <property type="project" value="UniProtKB-SubCell"/>
</dbReference>
<dbReference type="PANTHER" id="PTHR19317">
    <property type="entry name" value="PRENYLATED RAB ACCEPTOR 1-RELATED"/>
    <property type="match status" value="1"/>
</dbReference>
<reference evidence="7 8" key="2">
    <citation type="journal article" date="2012" name="Open Biol.">
        <title>Characteristics of nucleosomes and linker DNA regions on the genome of the basidiomycete Mixia osmundae revealed by mono- and dinucleosome mapping.</title>
        <authorList>
            <person name="Nishida H."/>
            <person name="Kondo S."/>
            <person name="Matsumoto T."/>
            <person name="Suzuki Y."/>
            <person name="Yoshikawa H."/>
            <person name="Taylor T.D."/>
            <person name="Sugiyama J."/>
        </authorList>
    </citation>
    <scope>NUCLEOTIDE SEQUENCE [LARGE SCALE GENOMIC DNA]</scope>
    <source>
        <strain evidence="8">CBS 9802 / IAM 14324 / JCM 22182 / KY 12970</strain>
    </source>
</reference>
<feature type="transmembrane region" description="Helical" evidence="5">
    <location>
        <begin position="177"/>
        <end position="195"/>
    </location>
</feature>
<feature type="transmembrane region" description="Helical" evidence="5">
    <location>
        <begin position="155"/>
        <end position="171"/>
    </location>
</feature>
<evidence type="ECO:0000256" key="5">
    <source>
        <dbReference type="RuleBase" id="RU363107"/>
    </source>
</evidence>
<dbReference type="Pfam" id="PF03208">
    <property type="entry name" value="PRA1"/>
    <property type="match status" value="1"/>
</dbReference>
<comment type="subcellular location">
    <subcellularLocation>
        <location evidence="1 5">Membrane</location>
        <topology evidence="1 5">Multi-pass membrane protein</topology>
    </subcellularLocation>
</comment>
<keyword evidence="8" id="KW-1185">Reference proteome</keyword>
<accession>G7E0W3</accession>
<evidence type="ECO:0000256" key="2">
    <source>
        <dbReference type="ARBA" id="ARBA00022692"/>
    </source>
</evidence>
<dbReference type="HOGENOM" id="CLU_103851_1_0_1"/>
<evidence type="ECO:0000313" key="8">
    <source>
        <dbReference type="Proteomes" id="UP000009131"/>
    </source>
</evidence>
<dbReference type="Proteomes" id="UP000009131">
    <property type="component" value="Unassembled WGS sequence"/>
</dbReference>
<gene>
    <name evidence="7" type="primary">Mo03139</name>
    <name evidence="7" type="ORF">E5Q_03139</name>
</gene>
<keyword evidence="2 5" id="KW-0812">Transmembrane</keyword>
<feature type="transmembrane region" description="Helical" evidence="5">
    <location>
        <begin position="106"/>
        <end position="134"/>
    </location>
</feature>
<comment type="caution">
    <text evidence="7">The sequence shown here is derived from an EMBL/GenBank/DDBJ whole genome shotgun (WGS) entry which is preliminary data.</text>
</comment>
<evidence type="ECO:0000256" key="1">
    <source>
        <dbReference type="ARBA" id="ARBA00004141"/>
    </source>
</evidence>
<sequence>MVTAGNKTAPAAQIAQQTSVTPPSYSAQPAQGEETLAPFDQAMSQMTSIVQNIPQYLQDVRQTRLSALKPINEFFDHQRLSRPRDLNEATTRISHNTRYFSGNYSIVIAGLAVYAIVTNPMLLLAFFFLVGGFAAINKFAPEPDEAGQQVVTQKTLYTGLFVIGIPLLWIARPVSTVFWIVGASAVLILGHASVLEPSVESEYNSVEQVCITDRHIIYQYRTASPQDEHFFFI</sequence>
<evidence type="ECO:0000313" key="7">
    <source>
        <dbReference type="EMBL" id="GAA96473.1"/>
    </source>
</evidence>
<reference evidence="7 8" key="1">
    <citation type="journal article" date="2011" name="J. Gen. Appl. Microbiol.">
        <title>Draft genome sequencing of the enigmatic basidiomycete Mixia osmundae.</title>
        <authorList>
            <person name="Nishida H."/>
            <person name="Nagatsuka Y."/>
            <person name="Sugiyama J."/>
        </authorList>
    </citation>
    <scope>NUCLEOTIDE SEQUENCE [LARGE SCALE GENOMIC DNA]</scope>
    <source>
        <strain evidence="8">CBS 9802 / IAM 14324 / JCM 22182 / KY 12970</strain>
    </source>
</reference>
<protein>
    <recommendedName>
        <fullName evidence="5">PRA1 family protein</fullName>
    </recommendedName>
</protein>
<dbReference type="EMBL" id="BABT02000090">
    <property type="protein sequence ID" value="GAA96473.1"/>
    <property type="molecule type" value="Genomic_DNA"/>
</dbReference>
<proteinExistence type="inferred from homology"/>
<feature type="compositionally biased region" description="Polar residues" evidence="6">
    <location>
        <begin position="14"/>
        <end position="29"/>
    </location>
</feature>
<dbReference type="FunCoup" id="G7E0W3">
    <property type="interactions" value="274"/>
</dbReference>
<organism evidence="7 8">
    <name type="scientific">Mixia osmundae (strain CBS 9802 / IAM 14324 / JCM 22182 / KY 12970)</name>
    <dbReference type="NCBI Taxonomy" id="764103"/>
    <lineage>
        <taxon>Eukaryota</taxon>
        <taxon>Fungi</taxon>
        <taxon>Dikarya</taxon>
        <taxon>Basidiomycota</taxon>
        <taxon>Pucciniomycotina</taxon>
        <taxon>Mixiomycetes</taxon>
        <taxon>Mixiales</taxon>
        <taxon>Mixiaceae</taxon>
        <taxon>Mixia</taxon>
    </lineage>
</organism>
<evidence type="ECO:0000256" key="3">
    <source>
        <dbReference type="ARBA" id="ARBA00022989"/>
    </source>
</evidence>
<dbReference type="AlphaFoldDB" id="G7E0W3"/>
<name>G7E0W3_MIXOS</name>
<keyword evidence="4 5" id="KW-0472">Membrane</keyword>
<dbReference type="eggNOG" id="KOG3142">
    <property type="taxonomic scope" value="Eukaryota"/>
</dbReference>
<comment type="similarity">
    <text evidence="5">Belongs to the PRA1 family.</text>
</comment>
<evidence type="ECO:0000256" key="6">
    <source>
        <dbReference type="SAM" id="MobiDB-lite"/>
    </source>
</evidence>
<dbReference type="PANTHER" id="PTHR19317:SF0">
    <property type="entry name" value="PRENYLATED RAB ACCEPTOR PROTEIN 1"/>
    <property type="match status" value="1"/>
</dbReference>
<dbReference type="InParanoid" id="G7E0W3"/>
<keyword evidence="3 5" id="KW-1133">Transmembrane helix</keyword>
<dbReference type="InterPro" id="IPR004895">
    <property type="entry name" value="Prenylated_rab_accept_PRA1"/>
</dbReference>
<dbReference type="STRING" id="764103.G7E0W3"/>